<dbReference type="EMBL" id="HBUE01106467">
    <property type="protein sequence ID" value="CAG6487278.1"/>
    <property type="molecule type" value="Transcribed_RNA"/>
</dbReference>
<sequence length="111" mass="11914">MAIRQVHRQLGRPAGNAPDAAEDLPGLCRQRAGAGRGQDRPRALLSGGADRPRWRLGPDGDHVERAVRRNRAGLFGVRDRHGGGFARVSVDCGYDVDPQLAVLGAAGEVWQ</sequence>
<organism evidence="2">
    <name type="scientific">Culex pipiens</name>
    <name type="common">House mosquito</name>
    <dbReference type="NCBI Taxonomy" id="7175"/>
    <lineage>
        <taxon>Eukaryota</taxon>
        <taxon>Metazoa</taxon>
        <taxon>Ecdysozoa</taxon>
        <taxon>Arthropoda</taxon>
        <taxon>Hexapoda</taxon>
        <taxon>Insecta</taxon>
        <taxon>Pterygota</taxon>
        <taxon>Neoptera</taxon>
        <taxon>Endopterygota</taxon>
        <taxon>Diptera</taxon>
        <taxon>Nematocera</taxon>
        <taxon>Culicoidea</taxon>
        <taxon>Culicidae</taxon>
        <taxon>Culicinae</taxon>
        <taxon>Culicini</taxon>
        <taxon>Culex</taxon>
        <taxon>Culex</taxon>
    </lineage>
</organism>
<feature type="compositionally biased region" description="Basic residues" evidence="1">
    <location>
        <begin position="1"/>
        <end position="10"/>
    </location>
</feature>
<reference evidence="2" key="1">
    <citation type="submission" date="2021-05" db="EMBL/GenBank/DDBJ databases">
        <authorList>
            <person name="Alioto T."/>
            <person name="Alioto T."/>
            <person name="Gomez Garrido J."/>
        </authorList>
    </citation>
    <scope>NUCLEOTIDE SEQUENCE</scope>
</reference>
<evidence type="ECO:0000313" key="2">
    <source>
        <dbReference type="EMBL" id="CAG6487278.1"/>
    </source>
</evidence>
<name>A0A8D8C6M8_CULPI</name>
<proteinExistence type="predicted"/>
<feature type="compositionally biased region" description="Basic and acidic residues" evidence="1">
    <location>
        <begin position="50"/>
        <end position="60"/>
    </location>
</feature>
<accession>A0A8D8C6M8</accession>
<feature type="region of interest" description="Disordered" evidence="1">
    <location>
        <begin position="1"/>
        <end position="60"/>
    </location>
</feature>
<protein>
    <submittedName>
        <fullName evidence="2">(northern house mosquito) hypothetical protein</fullName>
    </submittedName>
</protein>
<evidence type="ECO:0000256" key="1">
    <source>
        <dbReference type="SAM" id="MobiDB-lite"/>
    </source>
</evidence>
<dbReference type="AlphaFoldDB" id="A0A8D8C6M8"/>